<dbReference type="InterPro" id="IPR000477">
    <property type="entry name" value="RT_dom"/>
</dbReference>
<dbReference type="PANTHER" id="PTHR47027">
    <property type="entry name" value="REVERSE TRANSCRIPTASE DOMAIN-CONTAINING PROTEIN"/>
    <property type="match status" value="1"/>
</dbReference>
<feature type="region of interest" description="Disordered" evidence="1">
    <location>
        <begin position="169"/>
        <end position="189"/>
    </location>
</feature>
<proteinExistence type="predicted"/>
<name>A0A812TJ87_9DINO</name>
<evidence type="ECO:0000313" key="3">
    <source>
        <dbReference type="EMBL" id="CAE7525973.1"/>
    </source>
</evidence>
<dbReference type="InterPro" id="IPR043502">
    <property type="entry name" value="DNA/RNA_pol_sf"/>
</dbReference>
<dbReference type="Proteomes" id="UP000601435">
    <property type="component" value="Unassembled WGS sequence"/>
</dbReference>
<evidence type="ECO:0000256" key="1">
    <source>
        <dbReference type="SAM" id="MobiDB-lite"/>
    </source>
</evidence>
<evidence type="ECO:0000259" key="2">
    <source>
        <dbReference type="PROSITE" id="PS50878"/>
    </source>
</evidence>
<dbReference type="PROSITE" id="PS50878">
    <property type="entry name" value="RT_POL"/>
    <property type="match status" value="1"/>
</dbReference>
<dbReference type="OrthoDB" id="410104at2759"/>
<keyword evidence="4" id="KW-1185">Reference proteome</keyword>
<feature type="compositionally biased region" description="Polar residues" evidence="1">
    <location>
        <begin position="472"/>
        <end position="482"/>
    </location>
</feature>
<gene>
    <name evidence="3" type="ORF">SNEC2469_LOCUS15072</name>
</gene>
<dbReference type="Pfam" id="PF00078">
    <property type="entry name" value="RVT_1"/>
    <property type="match status" value="1"/>
</dbReference>
<protein>
    <recommendedName>
        <fullName evidence="2">Reverse transcriptase domain-containing protein</fullName>
    </recommendedName>
</protein>
<sequence length="509" mass="57042">MRLREMLSDALYTGTLPAAVEKGLTVLLPKEAQPTGWGETRPITLSSTVLKAIAQLLLRRCAYTLAPHNTLQWASPRKQGTELILTLRKAFDSVAQTSLASLVEEHVGPTHPWEARLWLSLLQAREVTVAVGGEEVGVPQTNGVRQGSPDSPVLSSARVGEALTETLAHTQQQERGGDNPLLPPPPHHGGSYMDDTYLWGENPLHLQATLDKLQRTLHKHGLRINPKKTRIVTNTDHPFKFRIDGQLVTPEGGEAALTVLGSPVSFAGGPQHLAAEMGTRGRKAFGKNKHILVAKTALKRRLNLHTTLVRQSALWGCESWPIQDTLLRAANTLQLQQVRTMVGGARSPGEAWTDWNTRTLRMARVHLHKNKQDRWSTHVLRMIWGVWGHVARAEQATLDMLQWRGMRWWRQQQAMPQGVGARHASRFNSSLDTERHIVTIAGPEWEQVAADRIQWNNLEDRFIQTFDPPWSSGKQGQLQNLAPTRRGRQPALRNRARRQRGPRLRDGRA</sequence>
<reference evidence="3" key="1">
    <citation type="submission" date="2021-02" db="EMBL/GenBank/DDBJ databases">
        <authorList>
            <person name="Dougan E. K."/>
            <person name="Rhodes N."/>
            <person name="Thang M."/>
            <person name="Chan C."/>
        </authorList>
    </citation>
    <scope>NUCLEOTIDE SEQUENCE</scope>
</reference>
<feature type="domain" description="Reverse transcriptase" evidence="2">
    <location>
        <begin position="9"/>
        <end position="264"/>
    </location>
</feature>
<feature type="region of interest" description="Disordered" evidence="1">
    <location>
        <begin position="466"/>
        <end position="509"/>
    </location>
</feature>
<organism evidence="3 4">
    <name type="scientific">Symbiodinium necroappetens</name>
    <dbReference type="NCBI Taxonomy" id="1628268"/>
    <lineage>
        <taxon>Eukaryota</taxon>
        <taxon>Sar</taxon>
        <taxon>Alveolata</taxon>
        <taxon>Dinophyceae</taxon>
        <taxon>Suessiales</taxon>
        <taxon>Symbiodiniaceae</taxon>
        <taxon>Symbiodinium</taxon>
    </lineage>
</organism>
<dbReference type="PANTHER" id="PTHR47027:SF20">
    <property type="entry name" value="REVERSE TRANSCRIPTASE-LIKE PROTEIN WITH RNA-DIRECTED DNA POLYMERASE DOMAIN"/>
    <property type="match status" value="1"/>
</dbReference>
<dbReference type="EMBL" id="CAJNJA010024397">
    <property type="protein sequence ID" value="CAE7525973.1"/>
    <property type="molecule type" value="Genomic_DNA"/>
</dbReference>
<comment type="caution">
    <text evidence="3">The sequence shown here is derived from an EMBL/GenBank/DDBJ whole genome shotgun (WGS) entry which is preliminary data.</text>
</comment>
<dbReference type="SUPFAM" id="SSF56672">
    <property type="entry name" value="DNA/RNA polymerases"/>
    <property type="match status" value="1"/>
</dbReference>
<accession>A0A812TJ87</accession>
<evidence type="ECO:0000313" key="4">
    <source>
        <dbReference type="Proteomes" id="UP000601435"/>
    </source>
</evidence>
<dbReference type="AlphaFoldDB" id="A0A812TJ87"/>